<dbReference type="Pfam" id="PF01844">
    <property type="entry name" value="HNH"/>
    <property type="match status" value="1"/>
</dbReference>
<keyword evidence="2" id="KW-0255">Endonuclease</keyword>
<dbReference type="SMART" id="SM00507">
    <property type="entry name" value="HNHc"/>
    <property type="match status" value="1"/>
</dbReference>
<dbReference type="InterPro" id="IPR003615">
    <property type="entry name" value="HNH_nuc"/>
</dbReference>
<comment type="caution">
    <text evidence="2">The sequence shown here is derived from an EMBL/GenBank/DDBJ whole genome shotgun (WGS) entry which is preliminary data.</text>
</comment>
<dbReference type="InterPro" id="IPR002711">
    <property type="entry name" value="HNH"/>
</dbReference>
<name>A0A158DGB3_9BURK</name>
<dbReference type="GO" id="GO:0003676">
    <property type="term" value="F:nucleic acid binding"/>
    <property type="evidence" value="ECO:0007669"/>
    <property type="project" value="InterPro"/>
</dbReference>
<gene>
    <name evidence="2" type="ORF">AWB80_06726</name>
</gene>
<accession>A0A158DGB3</accession>
<evidence type="ECO:0000313" key="2">
    <source>
        <dbReference type="EMBL" id="SAK92857.1"/>
    </source>
</evidence>
<keyword evidence="2" id="KW-0540">Nuclease</keyword>
<dbReference type="GO" id="GO:0004519">
    <property type="term" value="F:endonuclease activity"/>
    <property type="evidence" value="ECO:0007669"/>
    <property type="project" value="UniProtKB-KW"/>
</dbReference>
<dbReference type="EMBL" id="FCOE02000037">
    <property type="protein sequence ID" value="SAK92857.1"/>
    <property type="molecule type" value="Genomic_DNA"/>
</dbReference>
<sequence>MIDEIEAAFEMSRAVHEKRIKRSQAIRHLASKNINEGSAAVFIDGFRKLRRGELYKMALSNDAVELFLKRTHEARDAQGLRLALVAFHGNIDYYESVEAKRKGARPTLHSARALHARYDAIAAVLEATLVAETERKSSLATLESDFERNVRKSLRDSAETREARLRAAAKKPAKVKISIEAFVRNPDVVAAVLIRAGGRCEKCGNLAPFRRRVDGSPFLEVHHIQRLADGGEDSIDNAEALCPNCHRRAHYG</sequence>
<dbReference type="RefSeq" id="WP_208635726.1">
    <property type="nucleotide sequence ID" value="NZ_FCOE02000037.1"/>
</dbReference>
<evidence type="ECO:0000313" key="3">
    <source>
        <dbReference type="Proteomes" id="UP000054911"/>
    </source>
</evidence>
<evidence type="ECO:0000259" key="1">
    <source>
        <dbReference type="SMART" id="SM00507"/>
    </source>
</evidence>
<dbReference type="Proteomes" id="UP000054911">
    <property type="component" value="Unassembled WGS sequence"/>
</dbReference>
<keyword evidence="2" id="KW-0378">Hydrolase</keyword>
<reference evidence="2" key="1">
    <citation type="submission" date="2016-01" db="EMBL/GenBank/DDBJ databases">
        <authorList>
            <person name="Peeters C."/>
        </authorList>
    </citation>
    <scope>NUCLEOTIDE SEQUENCE [LARGE SCALE GENOMIC DNA]</scope>
    <source>
        <strain evidence="2">LMG 29323</strain>
    </source>
</reference>
<dbReference type="CDD" id="cd00085">
    <property type="entry name" value="HNHc"/>
    <property type="match status" value="1"/>
</dbReference>
<protein>
    <submittedName>
        <fullName evidence="2">HNH endonuclease</fullName>
    </submittedName>
</protein>
<keyword evidence="3" id="KW-1185">Reference proteome</keyword>
<dbReference type="Gene3D" id="1.10.30.50">
    <property type="match status" value="1"/>
</dbReference>
<feature type="domain" description="HNH nuclease" evidence="1">
    <location>
        <begin position="187"/>
        <end position="247"/>
    </location>
</feature>
<proteinExistence type="predicted"/>
<organism evidence="2 3">
    <name type="scientific">Caballeronia pedi</name>
    <dbReference type="NCBI Taxonomy" id="1777141"/>
    <lineage>
        <taxon>Bacteria</taxon>
        <taxon>Pseudomonadati</taxon>
        <taxon>Pseudomonadota</taxon>
        <taxon>Betaproteobacteria</taxon>
        <taxon>Burkholderiales</taxon>
        <taxon>Burkholderiaceae</taxon>
        <taxon>Caballeronia</taxon>
    </lineage>
</organism>
<dbReference type="GO" id="GO:0008270">
    <property type="term" value="F:zinc ion binding"/>
    <property type="evidence" value="ECO:0007669"/>
    <property type="project" value="InterPro"/>
</dbReference>
<dbReference type="AlphaFoldDB" id="A0A158DGB3"/>